<feature type="compositionally biased region" description="Polar residues" evidence="1">
    <location>
        <begin position="147"/>
        <end position="157"/>
    </location>
</feature>
<reference evidence="2" key="1">
    <citation type="submission" date="2015-04" db="EMBL/GenBank/DDBJ databases">
        <title>The genome sequence of the plant pathogenic Rhizarian Plasmodiophora brassicae reveals insights in its biotrophic life cycle and the origin of chitin synthesis.</title>
        <authorList>
            <person name="Schwelm A."/>
            <person name="Fogelqvist J."/>
            <person name="Knaust A."/>
            <person name="Julke S."/>
            <person name="Lilja T."/>
            <person name="Dhandapani V."/>
            <person name="Bonilla-Rosso G."/>
            <person name="Karlsson M."/>
            <person name="Shevchenko A."/>
            <person name="Choi S.R."/>
            <person name="Kim H.G."/>
            <person name="Park J.Y."/>
            <person name="Lim Y.P."/>
            <person name="Ludwig-Muller J."/>
            <person name="Dixelius C."/>
        </authorList>
    </citation>
    <scope>NUCLEOTIDE SEQUENCE</scope>
    <source>
        <tissue evidence="2">Potato root galls</tissue>
    </source>
</reference>
<sequence>MSSWAPDQEGHDPDRQQNFSVFAEQEAARKTFAKMKEKDQKDRSFIRYRFVSMCFLSELSVWGFCCSKSVLKRMGLMDNMFRLAPLLIPGFNGDKVRLPYATLDVVFNHRRLFANIQTYDPKVPSLSHTHRQTQIDTPVLDPLNRPATRSRSSSQMT</sequence>
<evidence type="ECO:0000313" key="2">
    <source>
        <dbReference type="EMBL" id="CRZ03669.1"/>
    </source>
</evidence>
<evidence type="ECO:0000256" key="1">
    <source>
        <dbReference type="SAM" id="MobiDB-lite"/>
    </source>
</evidence>
<organism evidence="2">
    <name type="scientific">Spongospora subterranea</name>
    <dbReference type="NCBI Taxonomy" id="70186"/>
    <lineage>
        <taxon>Eukaryota</taxon>
        <taxon>Sar</taxon>
        <taxon>Rhizaria</taxon>
        <taxon>Endomyxa</taxon>
        <taxon>Phytomyxea</taxon>
        <taxon>Plasmodiophorida</taxon>
        <taxon>Plasmodiophoridae</taxon>
        <taxon>Spongospora</taxon>
    </lineage>
</organism>
<accession>A0A0H5R620</accession>
<dbReference type="AlphaFoldDB" id="A0A0H5R620"/>
<name>A0A0H5R620_9EUKA</name>
<proteinExistence type="predicted"/>
<feature type="region of interest" description="Disordered" evidence="1">
    <location>
        <begin position="124"/>
        <end position="157"/>
    </location>
</feature>
<dbReference type="EMBL" id="HACM01003227">
    <property type="protein sequence ID" value="CRZ03669.1"/>
    <property type="molecule type" value="Transcribed_RNA"/>
</dbReference>
<protein>
    <submittedName>
        <fullName evidence="2">Uncharacterized protein</fullName>
    </submittedName>
</protein>